<proteinExistence type="predicted"/>
<keyword evidence="4 6" id="KW-1133">Transmembrane helix</keyword>
<evidence type="ECO:0000256" key="4">
    <source>
        <dbReference type="ARBA" id="ARBA00022989"/>
    </source>
</evidence>
<evidence type="ECO:0000256" key="1">
    <source>
        <dbReference type="ARBA" id="ARBA00004236"/>
    </source>
</evidence>
<feature type="domain" description="PDGLE" evidence="7">
    <location>
        <begin position="2"/>
        <end position="80"/>
    </location>
</feature>
<protein>
    <submittedName>
        <fullName evidence="8">ABC-type cobalt ABC transporter protein, cbiN</fullName>
    </submittedName>
</protein>
<name>W0I494_9EURY</name>
<dbReference type="InterPro" id="IPR025937">
    <property type="entry name" value="PDGLE_dom"/>
</dbReference>
<keyword evidence="9" id="KW-1185">Reference proteome</keyword>
<evidence type="ECO:0000259" key="7">
    <source>
        <dbReference type="Pfam" id="PF13190"/>
    </source>
</evidence>
<comment type="subcellular location">
    <subcellularLocation>
        <location evidence="1">Cell membrane</location>
    </subcellularLocation>
</comment>
<dbReference type="EMBL" id="CP006965">
    <property type="protein sequence ID" value="AHF79537.1"/>
    <property type="molecule type" value="Genomic_DNA"/>
</dbReference>
<dbReference type="KEGG" id="ths:TES1_0140"/>
<evidence type="ECO:0000313" key="9">
    <source>
        <dbReference type="Proteomes" id="UP000019027"/>
    </source>
</evidence>
<dbReference type="STRING" id="582419.TES1_0140"/>
<dbReference type="GO" id="GO:0005886">
    <property type="term" value="C:plasma membrane"/>
    <property type="evidence" value="ECO:0007669"/>
    <property type="project" value="UniProtKB-SubCell"/>
</dbReference>
<evidence type="ECO:0000256" key="6">
    <source>
        <dbReference type="SAM" id="Phobius"/>
    </source>
</evidence>
<reference evidence="8 9" key="1">
    <citation type="journal article" date="2014" name="Int. J. Syst. Evol. Microbiol.">
        <title>Thermococcus paralvinellae sp. nov. and Thermococcus cleftensis sp. nov. of hyperthermophilic heterotrophs from deep-sea hydrothermal vents.</title>
        <authorList>
            <person name="Hensley S.A."/>
            <person name="Jung J.H."/>
            <person name="Park C.S."/>
            <person name="Holden J.F."/>
        </authorList>
    </citation>
    <scope>NUCLEOTIDE SEQUENCE [LARGE SCALE GENOMIC DNA]</scope>
    <source>
        <strain evidence="8 9">ES1</strain>
    </source>
</reference>
<dbReference type="Proteomes" id="UP000019027">
    <property type="component" value="Chromosome"/>
</dbReference>
<evidence type="ECO:0000256" key="3">
    <source>
        <dbReference type="ARBA" id="ARBA00022692"/>
    </source>
</evidence>
<feature type="transmembrane region" description="Helical" evidence="6">
    <location>
        <begin position="54"/>
        <end position="76"/>
    </location>
</feature>
<organism evidence="8 9">
    <name type="scientific">Thermococcus paralvinellae</name>
    <dbReference type="NCBI Taxonomy" id="582419"/>
    <lineage>
        <taxon>Archaea</taxon>
        <taxon>Methanobacteriati</taxon>
        <taxon>Methanobacteriota</taxon>
        <taxon>Thermococci</taxon>
        <taxon>Thermococcales</taxon>
        <taxon>Thermococcaceae</taxon>
        <taxon>Thermococcus</taxon>
    </lineage>
</organism>
<gene>
    <name evidence="8" type="ORF">TES1_0140</name>
</gene>
<keyword evidence="5 6" id="KW-0472">Membrane</keyword>
<evidence type="ECO:0000256" key="2">
    <source>
        <dbReference type="ARBA" id="ARBA00022475"/>
    </source>
</evidence>
<dbReference type="OrthoDB" id="103658at2157"/>
<dbReference type="Pfam" id="PF13190">
    <property type="entry name" value="PDGLE"/>
    <property type="match status" value="1"/>
</dbReference>
<keyword evidence="2" id="KW-1003">Cell membrane</keyword>
<evidence type="ECO:0000256" key="5">
    <source>
        <dbReference type="ARBA" id="ARBA00023136"/>
    </source>
</evidence>
<evidence type="ECO:0000313" key="8">
    <source>
        <dbReference type="EMBL" id="AHF79537.1"/>
    </source>
</evidence>
<sequence>MKTIVKGLIIIIILLAIALPFASNNPDGLEATMEKVGLEEHPVYEAPLDYGETWGQSVVMGIIGIVLVFGLSYGLAKLVKGV</sequence>
<dbReference type="AlphaFoldDB" id="W0I494"/>
<accession>W0I494</accession>
<dbReference type="GeneID" id="24907121"/>
<dbReference type="RefSeq" id="WP_042679309.1">
    <property type="nucleotide sequence ID" value="NZ_CP006965.1"/>
</dbReference>
<dbReference type="HOGENOM" id="CLU_2550470_0_0_2"/>
<keyword evidence="3 6" id="KW-0812">Transmembrane</keyword>